<evidence type="ECO:0000313" key="7">
    <source>
        <dbReference type="EMBL" id="KAF3963162.1"/>
    </source>
</evidence>
<dbReference type="Pfam" id="PF04194">
    <property type="entry name" value="PDCD2_C"/>
    <property type="match status" value="1"/>
</dbReference>
<dbReference type="AlphaFoldDB" id="A0A8J4VN89"/>
<dbReference type="PANTHER" id="PTHR12298:SF4">
    <property type="entry name" value="PROGRAMMED CELL DEATH PROTEIN 2"/>
    <property type="match status" value="1"/>
</dbReference>
<sequence length="463" mass="52713">MPTEVKPKISGLVLPRTDFYSLNFFKQRPWFASQAQTEEHALKRTVKEGDSMEKLKGLQITSLDDDEEEEVEEYDMNEEEDDDDEDDDDEEEEEFVTLGFVEKPKNPWSLLRQLFPSKAGSVPAWLDPVNLPSGKACVCDICGEPLQFVLQVYAPIEKEYAFHRMLFVFMCSSMNCLLRDQHEQWKRHPEKPSRSVKIFRCQLPRFNPFYPSEPPRCDGTDKPSGTGAALCTWCGTWKGDKLCSSCRTARYCSEKHQALHWRSGHKIDCQRMSVSSQSSDCPNKNRTTSANLQKVASKTLWPEYEMIIENESEPSTEMSEDKACTSSLVSKEKVDDTMNSLMDSFEGDHDRKSWASFQERIGKAPEQVLRYCRNGGAKPLWPMSSGQPSKADIPKCNYCGGPLCFEFQILPQLLYYFSVNNEVDSLDWATIVAYTCEASCEGGVAYKEEYAWVQLSSPSATVP</sequence>
<reference evidence="7" key="1">
    <citation type="submission" date="2020-03" db="EMBL/GenBank/DDBJ databases">
        <title>Castanea mollissima Vanexum genome sequencing.</title>
        <authorList>
            <person name="Staton M."/>
        </authorList>
    </citation>
    <scope>NUCLEOTIDE SEQUENCE</scope>
    <source>
        <tissue evidence="7">Leaf</tissue>
    </source>
</reference>
<dbReference type="Pfam" id="PF01753">
    <property type="entry name" value="zf-MYND"/>
    <property type="match status" value="1"/>
</dbReference>
<dbReference type="InterPro" id="IPR002893">
    <property type="entry name" value="Znf_MYND"/>
</dbReference>
<dbReference type="EMBL" id="JRKL02001585">
    <property type="protein sequence ID" value="KAF3963162.1"/>
    <property type="molecule type" value="Genomic_DNA"/>
</dbReference>
<evidence type="ECO:0000256" key="5">
    <source>
        <dbReference type="SAM" id="MobiDB-lite"/>
    </source>
</evidence>
<organism evidence="7 8">
    <name type="scientific">Castanea mollissima</name>
    <name type="common">Chinese chestnut</name>
    <dbReference type="NCBI Taxonomy" id="60419"/>
    <lineage>
        <taxon>Eukaryota</taxon>
        <taxon>Viridiplantae</taxon>
        <taxon>Streptophyta</taxon>
        <taxon>Embryophyta</taxon>
        <taxon>Tracheophyta</taxon>
        <taxon>Spermatophyta</taxon>
        <taxon>Magnoliopsida</taxon>
        <taxon>eudicotyledons</taxon>
        <taxon>Gunneridae</taxon>
        <taxon>Pentapetalae</taxon>
        <taxon>rosids</taxon>
        <taxon>fabids</taxon>
        <taxon>Fagales</taxon>
        <taxon>Fagaceae</taxon>
        <taxon>Castanea</taxon>
    </lineage>
</organism>
<evidence type="ECO:0000259" key="6">
    <source>
        <dbReference type="PROSITE" id="PS50865"/>
    </source>
</evidence>
<dbReference type="GO" id="GO:0008270">
    <property type="term" value="F:zinc ion binding"/>
    <property type="evidence" value="ECO:0007669"/>
    <property type="project" value="UniProtKB-KW"/>
</dbReference>
<proteinExistence type="predicted"/>
<gene>
    <name evidence="7" type="ORF">CMV_012422</name>
</gene>
<feature type="region of interest" description="Disordered" evidence="5">
    <location>
        <begin position="53"/>
        <end position="93"/>
    </location>
</feature>
<dbReference type="SUPFAM" id="SSF144232">
    <property type="entry name" value="HIT/MYND zinc finger-like"/>
    <property type="match status" value="1"/>
</dbReference>
<evidence type="ECO:0000256" key="2">
    <source>
        <dbReference type="ARBA" id="ARBA00022771"/>
    </source>
</evidence>
<dbReference type="PANTHER" id="PTHR12298">
    <property type="entry name" value="PCDC2 PROGRAMMED CELL DEATH PROTEIN 2 -RELATED"/>
    <property type="match status" value="1"/>
</dbReference>
<feature type="domain" description="MYND-type" evidence="6">
    <location>
        <begin position="231"/>
        <end position="269"/>
    </location>
</feature>
<dbReference type="Proteomes" id="UP000737018">
    <property type="component" value="Unassembled WGS sequence"/>
</dbReference>
<keyword evidence="3" id="KW-0862">Zinc</keyword>
<dbReference type="OrthoDB" id="443682at2759"/>
<dbReference type="PROSITE" id="PS01360">
    <property type="entry name" value="ZF_MYND_1"/>
    <property type="match status" value="1"/>
</dbReference>
<evidence type="ECO:0000313" key="8">
    <source>
        <dbReference type="Proteomes" id="UP000737018"/>
    </source>
</evidence>
<keyword evidence="8" id="KW-1185">Reference proteome</keyword>
<evidence type="ECO:0000256" key="1">
    <source>
        <dbReference type="ARBA" id="ARBA00022723"/>
    </source>
</evidence>
<name>A0A8J4VN89_9ROSI</name>
<comment type="caution">
    <text evidence="7">The sequence shown here is derived from an EMBL/GenBank/DDBJ whole genome shotgun (WGS) entry which is preliminary data.</text>
</comment>
<dbReference type="InterPro" id="IPR007320">
    <property type="entry name" value="PDCD2_C"/>
</dbReference>
<keyword evidence="1" id="KW-0479">Metal-binding</keyword>
<accession>A0A8J4VN89</accession>
<protein>
    <recommendedName>
        <fullName evidence="6">MYND-type domain-containing protein</fullName>
    </recommendedName>
</protein>
<dbReference type="Gene3D" id="6.10.140.2220">
    <property type="match status" value="1"/>
</dbReference>
<dbReference type="GO" id="GO:0005737">
    <property type="term" value="C:cytoplasm"/>
    <property type="evidence" value="ECO:0007669"/>
    <property type="project" value="InterPro"/>
</dbReference>
<feature type="compositionally biased region" description="Acidic residues" evidence="5">
    <location>
        <begin position="63"/>
        <end position="93"/>
    </location>
</feature>
<keyword evidence="2 4" id="KW-0863">Zinc-finger</keyword>
<evidence type="ECO:0000256" key="4">
    <source>
        <dbReference type="PROSITE-ProRule" id="PRU00134"/>
    </source>
</evidence>
<dbReference type="PROSITE" id="PS50865">
    <property type="entry name" value="ZF_MYND_2"/>
    <property type="match status" value="1"/>
</dbReference>
<evidence type="ECO:0000256" key="3">
    <source>
        <dbReference type="ARBA" id="ARBA00022833"/>
    </source>
</evidence>